<dbReference type="SUPFAM" id="SSF52151">
    <property type="entry name" value="FabD/lysophospholipase-like"/>
    <property type="match status" value="1"/>
</dbReference>
<keyword evidence="2" id="KW-0472">Membrane</keyword>
<evidence type="ECO:0000313" key="6">
    <source>
        <dbReference type="Proteomes" id="UP001183824"/>
    </source>
</evidence>
<evidence type="ECO:0000256" key="1">
    <source>
        <dbReference type="ARBA" id="ARBA00023098"/>
    </source>
</evidence>
<dbReference type="InterPro" id="IPR016035">
    <property type="entry name" value="Acyl_Trfase/lysoPLipase"/>
</dbReference>
<dbReference type="Gene3D" id="3.40.1090.10">
    <property type="entry name" value="Cytosolic phospholipase A2 catalytic domain"/>
    <property type="match status" value="1"/>
</dbReference>
<evidence type="ECO:0000256" key="2">
    <source>
        <dbReference type="SAM" id="Phobius"/>
    </source>
</evidence>
<feature type="transmembrane region" description="Helical" evidence="2">
    <location>
        <begin position="885"/>
        <end position="911"/>
    </location>
</feature>
<keyword evidence="2" id="KW-0812">Transmembrane</keyword>
<dbReference type="EMBL" id="JAVREZ010000015">
    <property type="protein sequence ID" value="MDT0485260.1"/>
    <property type="molecule type" value="Genomic_DNA"/>
</dbReference>
<feature type="domain" description="DUF3376" evidence="4">
    <location>
        <begin position="683"/>
        <end position="764"/>
    </location>
</feature>
<name>A0ABU2VJ24_9ACTN</name>
<evidence type="ECO:0000259" key="3">
    <source>
        <dbReference type="Pfam" id="PF01734"/>
    </source>
</evidence>
<dbReference type="Pfam" id="PF11856">
    <property type="entry name" value="DUF3376"/>
    <property type="match status" value="1"/>
</dbReference>
<dbReference type="InterPro" id="IPR002641">
    <property type="entry name" value="PNPLA_dom"/>
</dbReference>
<gene>
    <name evidence="5" type="ORF">RNB18_34650</name>
</gene>
<evidence type="ECO:0000259" key="4">
    <source>
        <dbReference type="Pfam" id="PF11856"/>
    </source>
</evidence>
<dbReference type="Proteomes" id="UP001183824">
    <property type="component" value="Unassembled WGS sequence"/>
</dbReference>
<evidence type="ECO:0000313" key="5">
    <source>
        <dbReference type="EMBL" id="MDT0485260.1"/>
    </source>
</evidence>
<feature type="transmembrane region" description="Helical" evidence="2">
    <location>
        <begin position="1038"/>
        <end position="1059"/>
    </location>
</feature>
<sequence>MSTPSEGRRNKELRLAVAMRGGVSLAVWMGGACCELARLRAAAPSSPGEGDPTTAVYSAVLEQCEYEDVDIDVLAGTSAGGLNGVLLACHLVYGMPFGPDVRRLWLELGDLEGLLNHSTPLHTPPSSLMRGDKVFYGQLRAALDDLLAQPPDPGWHPARSLRLILTATRLRPRRDWVRPNLGQLLLVGRSHAYFRFRHRPGLTDFPADLLARELALDRLAYAARTSSSFPGAFEPARMYVGNEPPPPDAPPRVNMRGVSSETGYPDDNLGGCTEMIDGGLLDNIPVAWAVRAVGGAPVERPADRWLLFLQPVPPFPPKPERGTDERVTRLVRTAAASFAVKSGSESLRDDALELRAAAAAQQPEAVAGVLPRSLIGLIQAGTSGLGSYLRTVGLAEAGRLVRLLEDPAEVTGPDALPLPSGPGPLRALDESAGPGSVELFTQLRLGYGTLLPTPHASPLALARAVRLLLDWVRAREGSSAPPPAATSAACRRRLHTYRSAVATLIAARDRLLLRCYADALAGGALPENACSAHRDATRLLQLLTPALPAWDAAPEAWQDWSALLAAAVAGPGADLGVPGADPEALENPYAPWWDHLAALGCSIGLSLGPGPDDAYLAFRQAATAPAGAGPGMPEALTAAEVLTGPLRPDPLAEANDLSFHTISAANASWATREVFGAGAPLTPQDLVAAKLSGNQLSNFAAFLSARWRISDWTWGRLDAASSLISVVATDERLAARFGAAADDTALGVQVAAAMPPGSPFALLWANDLAENPDVPRWDRVRGVLTAVRQREILDEELPMIAHLQAESINLPALPPDPSPLPDEAFAQALDDFRAIGAEKVSELVRARDPRRAALRAGLLAWPAIQPSGRGRARVARNALALLKPLLVTMPLLSILAPATAFAAVALMWTGAAFGAGRWSSMPAHVPLCLFATAALVAAACRLRGPAAVRWPVRVAAFLAPAAAFAFATCHGLRTPDLGTPARSVTVGLAYALAAALLLQVGSVRPKALAACAAGAGVIAAAVQAVGGVLGSSAALGSWWVALVLYGVLGWITTAFPWLYPRSGAADAPLA</sequence>
<keyword evidence="6" id="KW-1185">Reference proteome</keyword>
<reference evidence="6" key="1">
    <citation type="submission" date="2023-07" db="EMBL/GenBank/DDBJ databases">
        <title>30 novel species of actinomycetes from the DSMZ collection.</title>
        <authorList>
            <person name="Nouioui I."/>
        </authorList>
    </citation>
    <scope>NUCLEOTIDE SEQUENCE [LARGE SCALE GENOMIC DNA]</scope>
    <source>
        <strain evidence="6">DSM 41640</strain>
    </source>
</reference>
<dbReference type="Pfam" id="PF01734">
    <property type="entry name" value="Patatin"/>
    <property type="match status" value="1"/>
</dbReference>
<keyword evidence="1" id="KW-0443">Lipid metabolism</keyword>
<feature type="transmembrane region" description="Helical" evidence="2">
    <location>
        <begin position="923"/>
        <end position="942"/>
    </location>
</feature>
<keyword evidence="2" id="KW-1133">Transmembrane helix</keyword>
<dbReference type="RefSeq" id="WP_311718048.1">
    <property type="nucleotide sequence ID" value="NZ_JAVREZ010000015.1"/>
</dbReference>
<accession>A0ABU2VJ24</accession>
<dbReference type="InterPro" id="IPR024282">
    <property type="entry name" value="DUF3376"/>
</dbReference>
<organism evidence="5 6">
    <name type="scientific">Streptomyces doebereineriae</name>
    <dbReference type="NCBI Taxonomy" id="3075528"/>
    <lineage>
        <taxon>Bacteria</taxon>
        <taxon>Bacillati</taxon>
        <taxon>Actinomycetota</taxon>
        <taxon>Actinomycetes</taxon>
        <taxon>Kitasatosporales</taxon>
        <taxon>Streptomycetaceae</taxon>
        <taxon>Streptomyces</taxon>
    </lineage>
</organism>
<comment type="caution">
    <text evidence="5">The sequence shown here is derived from an EMBL/GenBank/DDBJ whole genome shotgun (WGS) entry which is preliminary data.</text>
</comment>
<feature type="transmembrane region" description="Helical" evidence="2">
    <location>
        <begin position="1007"/>
        <end position="1026"/>
    </location>
</feature>
<feature type="transmembrane region" description="Helical" evidence="2">
    <location>
        <begin position="954"/>
        <end position="973"/>
    </location>
</feature>
<feature type="transmembrane region" description="Helical" evidence="2">
    <location>
        <begin position="979"/>
        <end position="1000"/>
    </location>
</feature>
<feature type="domain" description="PNPLA" evidence="3">
    <location>
        <begin position="18"/>
        <end position="287"/>
    </location>
</feature>
<protein>
    <submittedName>
        <fullName evidence="5">DUF3376 domain-containing protein</fullName>
    </submittedName>
</protein>
<proteinExistence type="predicted"/>